<accession>A0ACC1HU58</accession>
<evidence type="ECO:0000313" key="2">
    <source>
        <dbReference type="Proteomes" id="UP001145114"/>
    </source>
</evidence>
<proteinExistence type="predicted"/>
<name>A0ACC1HU58_9FUNG</name>
<evidence type="ECO:0000313" key="1">
    <source>
        <dbReference type="EMBL" id="KAJ1679851.1"/>
    </source>
</evidence>
<organism evidence="1 2">
    <name type="scientific">Spiromyces aspiralis</name>
    <dbReference type="NCBI Taxonomy" id="68401"/>
    <lineage>
        <taxon>Eukaryota</taxon>
        <taxon>Fungi</taxon>
        <taxon>Fungi incertae sedis</taxon>
        <taxon>Zoopagomycota</taxon>
        <taxon>Kickxellomycotina</taxon>
        <taxon>Kickxellomycetes</taxon>
        <taxon>Kickxellales</taxon>
        <taxon>Kickxellaceae</taxon>
        <taxon>Spiromyces</taxon>
    </lineage>
</organism>
<sequence>MAMPATATTADFGITETVKMTNTFDLPGSSDAVFFTYTQELTGITLKYEISAREVYYGNTVEFFRAFNCISLICSAAIIAIVLTLFFNNPAVARRPSIRLSGWMAVTDIVVSSIQLARMSYPFFNRQTTAAHRVSIWLTNSMYLVFTFLTTCVTIHLMLTVLLRKQHLANKISRHYELVSFVLGIGLGATIFHYTQEIVWDPIILTTHYLGSKTKLRDIYMICEFIWEIPCIAYCIIVSLLISLHLWPIFARMRVISLTMPEDDTTIVCNGSNKLGNAGGVSSGCHPLNNGCITSTHISAHGTLAGNSNYEYMPLHTPTKMATSDANSLSMSQPEITSNITTRPSAVGFAPSVGMPYSIILGRLDATPNMVSYASKTQRKHIKRTIQRILLYPIQLIVFRVPYMCFYSTLSSSLTLNYCIYTIIALQGVINFVVFLLNPTLEQHFYPWIKSKIGSVFHSIFAQHCPCCRRNHHLHDYPANIGHTHRSQ</sequence>
<reference evidence="1" key="1">
    <citation type="submission" date="2022-06" db="EMBL/GenBank/DDBJ databases">
        <title>Phylogenomic reconstructions and comparative analyses of Kickxellomycotina fungi.</title>
        <authorList>
            <person name="Reynolds N.K."/>
            <person name="Stajich J.E."/>
            <person name="Barry K."/>
            <person name="Grigoriev I.V."/>
            <person name="Crous P."/>
            <person name="Smith M.E."/>
        </authorList>
    </citation>
    <scope>NUCLEOTIDE SEQUENCE</scope>
    <source>
        <strain evidence="1">RSA 2271</strain>
    </source>
</reference>
<protein>
    <submittedName>
        <fullName evidence="1">Uncharacterized protein</fullName>
    </submittedName>
</protein>
<gene>
    <name evidence="1" type="ORF">EV182_001203</name>
</gene>
<comment type="caution">
    <text evidence="1">The sequence shown here is derived from an EMBL/GenBank/DDBJ whole genome shotgun (WGS) entry which is preliminary data.</text>
</comment>
<dbReference type="EMBL" id="JAMZIH010000148">
    <property type="protein sequence ID" value="KAJ1679851.1"/>
    <property type="molecule type" value="Genomic_DNA"/>
</dbReference>
<dbReference type="Proteomes" id="UP001145114">
    <property type="component" value="Unassembled WGS sequence"/>
</dbReference>
<keyword evidence="2" id="KW-1185">Reference proteome</keyword>